<accession>A0A067QN39</accession>
<dbReference type="InterPro" id="IPR017946">
    <property type="entry name" value="PLC-like_Pdiesterase_TIM-brl"/>
</dbReference>
<dbReference type="PROSITE" id="PS51704">
    <property type="entry name" value="GP_PDE"/>
    <property type="match status" value="1"/>
</dbReference>
<feature type="domain" description="GP-PDE" evidence="2">
    <location>
        <begin position="42"/>
        <end position="296"/>
    </location>
</feature>
<dbReference type="SUPFAM" id="SSF51695">
    <property type="entry name" value="PLC-like phosphodiesterases"/>
    <property type="match status" value="1"/>
</dbReference>
<feature type="non-terminal residue" evidence="3">
    <location>
        <position position="1"/>
    </location>
</feature>
<name>A0A067QN39_9AGAM</name>
<keyword evidence="1" id="KW-0378">Hydrolase</keyword>
<dbReference type="Proteomes" id="UP000027265">
    <property type="component" value="Unassembled WGS sequence"/>
</dbReference>
<dbReference type="STRING" id="933084.A0A067QN39"/>
<dbReference type="Gene3D" id="3.20.20.190">
    <property type="entry name" value="Phosphatidylinositol (PI) phosphodiesterase"/>
    <property type="match status" value="1"/>
</dbReference>
<dbReference type="AlphaFoldDB" id="A0A067QN39"/>
<keyword evidence="4" id="KW-1185">Reference proteome</keyword>
<evidence type="ECO:0000259" key="2">
    <source>
        <dbReference type="PROSITE" id="PS51704"/>
    </source>
</evidence>
<gene>
    <name evidence="3" type="ORF">JAAARDRAFT_116625</name>
</gene>
<dbReference type="InterPro" id="IPR030395">
    <property type="entry name" value="GP_PDE_dom"/>
</dbReference>
<sequence length="296" mass="32039">FEVNLITPFQGVKLEVGGAVETYWKSMAVSPPAVVKPAPQLALSNRSVGSAHTSPSNRSIITGGGHALTVSSVTGNFVQVVVQVTRDLHPVVFTDWKLPTGDYDLGVSDVTLSQFEALAQSIGRNLNVADEAGLMSLEWHKILPGSMVSLAKLIAAIPSGLGLSLSLAYPPSRIREKYSLRYRIDLNEFVDAVLRTIYDASTSVEGQYGRRRIIFMSSAPDICASLNWKQPNYPVFFVTQCGKHTANPPGPTTLTIDDANDRRLTSLAAAVEFSKANNLLGICLDAHLLVRHLHSN</sequence>
<dbReference type="PANTHER" id="PTHR22958">
    <property type="entry name" value="GLYCEROPHOSPHORYL DIESTER PHOSPHODIESTERASE"/>
    <property type="match status" value="1"/>
</dbReference>
<organism evidence="3 4">
    <name type="scientific">Jaapia argillacea MUCL 33604</name>
    <dbReference type="NCBI Taxonomy" id="933084"/>
    <lineage>
        <taxon>Eukaryota</taxon>
        <taxon>Fungi</taxon>
        <taxon>Dikarya</taxon>
        <taxon>Basidiomycota</taxon>
        <taxon>Agaricomycotina</taxon>
        <taxon>Agaricomycetes</taxon>
        <taxon>Agaricomycetidae</taxon>
        <taxon>Jaapiales</taxon>
        <taxon>Jaapiaceae</taxon>
        <taxon>Jaapia</taxon>
    </lineage>
</organism>
<dbReference type="PANTHER" id="PTHR22958:SF1">
    <property type="entry name" value="GLYCEROPHOSPHOCHOLINE PHOSPHODIESTERASE GPCPD1"/>
    <property type="match status" value="1"/>
</dbReference>
<dbReference type="Pfam" id="PF03009">
    <property type="entry name" value="GDPD"/>
    <property type="match status" value="1"/>
</dbReference>
<evidence type="ECO:0000256" key="1">
    <source>
        <dbReference type="ARBA" id="ARBA00022801"/>
    </source>
</evidence>
<dbReference type="GO" id="GO:0008081">
    <property type="term" value="F:phosphoric diester hydrolase activity"/>
    <property type="evidence" value="ECO:0007669"/>
    <property type="project" value="InterPro"/>
</dbReference>
<dbReference type="InterPro" id="IPR051578">
    <property type="entry name" value="GDPD"/>
</dbReference>
<dbReference type="OrthoDB" id="1577640at2759"/>
<evidence type="ECO:0000313" key="3">
    <source>
        <dbReference type="EMBL" id="KDQ64947.1"/>
    </source>
</evidence>
<dbReference type="GO" id="GO:0046475">
    <property type="term" value="P:glycerophospholipid catabolic process"/>
    <property type="evidence" value="ECO:0007669"/>
    <property type="project" value="TreeGrafter"/>
</dbReference>
<dbReference type="InParanoid" id="A0A067QN39"/>
<protein>
    <recommendedName>
        <fullName evidence="2">GP-PDE domain-containing protein</fullName>
    </recommendedName>
</protein>
<dbReference type="EMBL" id="KL197709">
    <property type="protein sequence ID" value="KDQ64947.1"/>
    <property type="molecule type" value="Genomic_DNA"/>
</dbReference>
<dbReference type="HOGENOM" id="CLU_941825_0_0_1"/>
<proteinExistence type="predicted"/>
<evidence type="ECO:0000313" key="4">
    <source>
        <dbReference type="Proteomes" id="UP000027265"/>
    </source>
</evidence>
<reference evidence="4" key="1">
    <citation type="journal article" date="2014" name="Proc. Natl. Acad. Sci. U.S.A.">
        <title>Extensive sampling of basidiomycete genomes demonstrates inadequacy of the white-rot/brown-rot paradigm for wood decay fungi.</title>
        <authorList>
            <person name="Riley R."/>
            <person name="Salamov A.A."/>
            <person name="Brown D.W."/>
            <person name="Nagy L.G."/>
            <person name="Floudas D."/>
            <person name="Held B.W."/>
            <person name="Levasseur A."/>
            <person name="Lombard V."/>
            <person name="Morin E."/>
            <person name="Otillar R."/>
            <person name="Lindquist E.A."/>
            <person name="Sun H."/>
            <person name="LaButti K.M."/>
            <person name="Schmutz J."/>
            <person name="Jabbour D."/>
            <person name="Luo H."/>
            <person name="Baker S.E."/>
            <person name="Pisabarro A.G."/>
            <person name="Walton J.D."/>
            <person name="Blanchette R.A."/>
            <person name="Henrissat B."/>
            <person name="Martin F."/>
            <person name="Cullen D."/>
            <person name="Hibbett D.S."/>
            <person name="Grigoriev I.V."/>
        </authorList>
    </citation>
    <scope>NUCLEOTIDE SEQUENCE [LARGE SCALE GENOMIC DNA]</scope>
    <source>
        <strain evidence="4">MUCL 33604</strain>
    </source>
</reference>